<feature type="compositionally biased region" description="Low complexity" evidence="2">
    <location>
        <begin position="130"/>
        <end position="153"/>
    </location>
</feature>
<gene>
    <name evidence="3" type="ORF">BG006_003510</name>
</gene>
<dbReference type="Proteomes" id="UP000696485">
    <property type="component" value="Unassembled WGS sequence"/>
</dbReference>
<evidence type="ECO:0000256" key="2">
    <source>
        <dbReference type="SAM" id="MobiDB-lite"/>
    </source>
</evidence>
<feature type="coiled-coil region" evidence="1">
    <location>
        <begin position="235"/>
        <end position="262"/>
    </location>
</feature>
<organism evidence="3 4">
    <name type="scientific">Podila minutissima</name>
    <dbReference type="NCBI Taxonomy" id="64525"/>
    <lineage>
        <taxon>Eukaryota</taxon>
        <taxon>Fungi</taxon>
        <taxon>Fungi incertae sedis</taxon>
        <taxon>Mucoromycota</taxon>
        <taxon>Mortierellomycotina</taxon>
        <taxon>Mortierellomycetes</taxon>
        <taxon>Mortierellales</taxon>
        <taxon>Mortierellaceae</taxon>
        <taxon>Podila</taxon>
    </lineage>
</organism>
<feature type="compositionally biased region" description="Polar residues" evidence="2">
    <location>
        <begin position="103"/>
        <end position="121"/>
    </location>
</feature>
<evidence type="ECO:0000313" key="4">
    <source>
        <dbReference type="Proteomes" id="UP000696485"/>
    </source>
</evidence>
<evidence type="ECO:0000313" key="3">
    <source>
        <dbReference type="EMBL" id="KAF9333498.1"/>
    </source>
</evidence>
<feature type="compositionally biased region" description="Basic and acidic residues" evidence="2">
    <location>
        <begin position="289"/>
        <end position="306"/>
    </location>
</feature>
<accession>A0A9P5SM60</accession>
<dbReference type="EMBL" id="JAAAUY010000199">
    <property type="protein sequence ID" value="KAF9333498.1"/>
    <property type="molecule type" value="Genomic_DNA"/>
</dbReference>
<feature type="region of interest" description="Disordered" evidence="2">
    <location>
        <begin position="101"/>
        <end position="153"/>
    </location>
</feature>
<comment type="caution">
    <text evidence="3">The sequence shown here is derived from an EMBL/GenBank/DDBJ whole genome shotgun (WGS) entry which is preliminary data.</text>
</comment>
<keyword evidence="1" id="KW-0175">Coiled coil</keyword>
<feature type="region of interest" description="Disordered" evidence="2">
    <location>
        <begin position="275"/>
        <end position="306"/>
    </location>
</feature>
<reference evidence="3" key="1">
    <citation type="journal article" date="2020" name="Fungal Divers.">
        <title>Resolving the Mortierellaceae phylogeny through synthesis of multi-gene phylogenetics and phylogenomics.</title>
        <authorList>
            <person name="Vandepol N."/>
            <person name="Liber J."/>
            <person name="Desiro A."/>
            <person name="Na H."/>
            <person name="Kennedy M."/>
            <person name="Barry K."/>
            <person name="Grigoriev I.V."/>
            <person name="Miller A.N."/>
            <person name="O'Donnell K."/>
            <person name="Stajich J.E."/>
            <person name="Bonito G."/>
        </authorList>
    </citation>
    <scope>NUCLEOTIDE SEQUENCE</scope>
    <source>
        <strain evidence="3">NVP1</strain>
    </source>
</reference>
<keyword evidence="4" id="KW-1185">Reference proteome</keyword>
<evidence type="ECO:0000256" key="1">
    <source>
        <dbReference type="SAM" id="Coils"/>
    </source>
</evidence>
<dbReference type="AlphaFoldDB" id="A0A9P5SM60"/>
<proteinExistence type="predicted"/>
<sequence>MTMWIPATPKEKKQSLKALLKKVELEYKTTVKDADKKCAALRRDAELQAERERADTKARKDLADKIAKEEYAQTKAEAAKIHIQTVMDIVRDAILDIKDRNVPQPQQQQPFASDTKSSFSSLGDVKRSHSTSSHSPCSSSAPTASFPTSSSTFQYPPQGSYSNQYYGYTNSSSNSSSSILSTGGNAKDDAEIREWVEYAADKLEAHMSRVQARQRILEEVAGAALVREQAAQQKVAQRTLELEAEVRQLRQLQEQVLLQQQMGQLQLGGQVQGGFGGEGGEVAPPAYLAEEKKDGEKTITSSREHP</sequence>
<name>A0A9P5SM60_9FUNG</name>
<protein>
    <submittedName>
        <fullName evidence="3">Uncharacterized protein</fullName>
    </submittedName>
</protein>